<dbReference type="Proteomes" id="UP001249505">
    <property type="component" value="Unassembled WGS sequence"/>
</dbReference>
<keyword evidence="2" id="KW-1185">Reference proteome</keyword>
<organism evidence="1 2">
    <name type="scientific">Shewanella scandinavica</name>
    <dbReference type="NCBI Taxonomy" id="3063538"/>
    <lineage>
        <taxon>Bacteria</taxon>
        <taxon>Pseudomonadati</taxon>
        <taxon>Pseudomonadota</taxon>
        <taxon>Gammaproteobacteria</taxon>
        <taxon>Alteromonadales</taxon>
        <taxon>Shewanellaceae</taxon>
        <taxon>Shewanella</taxon>
    </lineage>
</organism>
<evidence type="ECO:0000313" key="2">
    <source>
        <dbReference type="Proteomes" id="UP001249505"/>
    </source>
</evidence>
<proteinExistence type="predicted"/>
<accession>A0ABU3G2V1</accession>
<reference evidence="1 2" key="1">
    <citation type="submission" date="2023-07" db="EMBL/GenBank/DDBJ databases">
        <title>Novel Shewanella species isolated from Baltic Sea sediments.</title>
        <authorList>
            <person name="Martin-Rodriguez A.J."/>
        </authorList>
    </citation>
    <scope>NUCLEOTIDE SEQUENCE [LARGE SCALE GENOMIC DNA]</scope>
    <source>
        <strain evidence="1 2">SP2S1-2</strain>
    </source>
</reference>
<protein>
    <submittedName>
        <fullName evidence="1">Uncharacterized protein</fullName>
    </submittedName>
</protein>
<dbReference type="EMBL" id="JAUOES010000018">
    <property type="protein sequence ID" value="MDT3281657.1"/>
    <property type="molecule type" value="Genomic_DNA"/>
</dbReference>
<dbReference type="RefSeq" id="WP_311900059.1">
    <property type="nucleotide sequence ID" value="NZ_JAUOES010000018.1"/>
</dbReference>
<comment type="caution">
    <text evidence="1">The sequence shown here is derived from an EMBL/GenBank/DDBJ whole genome shotgun (WGS) entry which is preliminary data.</text>
</comment>
<gene>
    <name evidence="1" type="ORF">Q4Q50_15340</name>
</gene>
<name>A0ABU3G2V1_9GAMM</name>
<evidence type="ECO:0000313" key="1">
    <source>
        <dbReference type="EMBL" id="MDT3281657.1"/>
    </source>
</evidence>
<sequence length="165" mass="19552">MVVEGWLSLKESDKAIDELLSVYEDYVLIIKRCRNAVYHYQKDIVDKRVEKAVTNKELLTWAGALLDEFIRFLYIYPFNKHGICEETVHLQKEYLDLVGWTPNEAGWVEWYETFFFILQYYDGNNPEMLMRTLQNDRKIEGALKKLKSINANPYITMLSRIKANV</sequence>